<reference evidence="3 4" key="1">
    <citation type="submission" date="2020-06" db="EMBL/GenBank/DDBJ databases">
        <title>Oricola thermophila sp. nov. isolated from a tidal sediments.</title>
        <authorList>
            <person name="Kwon K.K."/>
            <person name="Yang S.-H."/>
            <person name="Park M.-J."/>
        </authorList>
    </citation>
    <scope>NUCLEOTIDE SEQUENCE [LARGE SCALE GENOMIC DNA]</scope>
    <source>
        <strain evidence="3 4">MEBiC13590</strain>
    </source>
</reference>
<dbReference type="AlphaFoldDB" id="A0A6N1VDD6"/>
<evidence type="ECO:0000259" key="2">
    <source>
        <dbReference type="Pfam" id="PF25838"/>
    </source>
</evidence>
<proteinExistence type="predicted"/>
<accession>A0A6N1VDD6</accession>
<dbReference type="Pfam" id="PF25838">
    <property type="entry name" value="Apionate_lact_M"/>
    <property type="match status" value="1"/>
</dbReference>
<keyword evidence="4" id="KW-1185">Reference proteome</keyword>
<dbReference type="Proteomes" id="UP000509367">
    <property type="component" value="Chromosome"/>
</dbReference>
<evidence type="ECO:0000259" key="1">
    <source>
        <dbReference type="Pfam" id="PF25837"/>
    </source>
</evidence>
<dbReference type="InterPro" id="IPR058788">
    <property type="entry name" value="ApnL_N"/>
</dbReference>
<evidence type="ECO:0000313" key="3">
    <source>
        <dbReference type="EMBL" id="QKV18533.1"/>
    </source>
</evidence>
<feature type="domain" description="D-apionate lactonase N-terminal" evidence="1">
    <location>
        <begin position="7"/>
        <end position="230"/>
    </location>
</feature>
<dbReference type="KEGG" id="orm:HTY61_08755"/>
<sequence>MTVDAITLYGTSQPRPHGRVLRAGRLEARLEEGNLRYVRYDGVEVIRAIAYIVRDRDWGTLQPAITDLVVVENAEEFEVSYTGTCTAPGAELVYQAVIAGAADGTLRFEVEATPSADFETNRCGFNVLHPIDGVSGRPVTVEHCDGTREDAVFPDLIEPWQPFKTLRSLTYRPGHLEVECRLLGDVFEMEDQRNWSDASYKTYVRPLELPWPYLMPAGETDRQSVVVNVRPLLPAPAMMSDDEMISVEIGAETGISMPRIGLVIAPEEVDDTLRNLEHLRDVAPQAILCHYDPAAGHGRAAIKAFARLQKAFPSLFELECVVLGNGDLDDELADVAAAVLESGLKLESVAVCPSVDRQSTPPGSEWPPCPPLADIYRAAREAFPDVTLGGGVFSYFTELNRKRPPVEMLDYVTHATNPIVHAADDDSVMETLETIPHITRSARAIIGQHAGYRLGPTTIGMRQNPYGSRTMDNPQGKRICMAHDDPRQRGRFAAAWTTGYAAMLHDTHIERWVPAAFLGARGIVDKTGLLPVGRVVRALARSARKRRLQSLSPEEKRLAVVSFEGNKGPEIICANLTPETLRVTNAVDATLQPFQVVRVDRAGIETLC</sequence>
<protein>
    <submittedName>
        <fullName evidence="3">Uncharacterized protein</fullName>
    </submittedName>
</protein>
<organism evidence="3 4">
    <name type="scientific">Oricola thermophila</name>
    <dbReference type="NCBI Taxonomy" id="2742145"/>
    <lineage>
        <taxon>Bacteria</taxon>
        <taxon>Pseudomonadati</taxon>
        <taxon>Pseudomonadota</taxon>
        <taxon>Alphaproteobacteria</taxon>
        <taxon>Hyphomicrobiales</taxon>
        <taxon>Ahrensiaceae</taxon>
        <taxon>Oricola</taxon>
    </lineage>
</organism>
<dbReference type="InterPro" id="IPR058787">
    <property type="entry name" value="ApnL_M"/>
</dbReference>
<dbReference type="RefSeq" id="WP_175276426.1">
    <property type="nucleotide sequence ID" value="NZ_CP054836.1"/>
</dbReference>
<feature type="domain" description="D-apionate lactonase TIM barrel" evidence="2">
    <location>
        <begin position="260"/>
        <end position="543"/>
    </location>
</feature>
<name>A0A6N1VDD6_9HYPH</name>
<dbReference type="Pfam" id="PF25837">
    <property type="entry name" value="Apionate_lact_N"/>
    <property type="match status" value="1"/>
</dbReference>
<dbReference type="EMBL" id="CP054836">
    <property type="protein sequence ID" value="QKV18533.1"/>
    <property type="molecule type" value="Genomic_DNA"/>
</dbReference>
<gene>
    <name evidence="3" type="ORF">HTY61_08755</name>
</gene>
<evidence type="ECO:0000313" key="4">
    <source>
        <dbReference type="Proteomes" id="UP000509367"/>
    </source>
</evidence>